<dbReference type="HOGENOM" id="CLU_2193240_0_0_11"/>
<proteinExistence type="predicted"/>
<keyword evidence="1" id="KW-0732">Signal</keyword>
<evidence type="ECO:0000313" key="2">
    <source>
        <dbReference type="EMBL" id="ACY19790.1"/>
    </source>
</evidence>
<dbReference type="AlphaFoldDB" id="D0LDH0"/>
<reference evidence="2 3" key="2">
    <citation type="journal article" date="2010" name="Stand. Genomic Sci.">
        <title>Complete genome sequence of Gordonia bronchialis type strain (3410).</title>
        <authorList>
            <person name="Ivanova N."/>
            <person name="Sikorski J."/>
            <person name="Jando M."/>
            <person name="Lapidus A."/>
            <person name="Nolan M."/>
            <person name="Lucas S."/>
            <person name="Del Rio T.G."/>
            <person name="Tice H."/>
            <person name="Copeland A."/>
            <person name="Cheng J.F."/>
            <person name="Chen F."/>
            <person name="Bruce D."/>
            <person name="Goodwin L."/>
            <person name="Pitluck S."/>
            <person name="Mavromatis K."/>
            <person name="Ovchinnikova G."/>
            <person name="Pati A."/>
            <person name="Chen A."/>
            <person name="Palaniappan K."/>
            <person name="Land M."/>
            <person name="Hauser L."/>
            <person name="Chang Y.J."/>
            <person name="Jeffries C.D."/>
            <person name="Chain P."/>
            <person name="Saunders E."/>
            <person name="Han C."/>
            <person name="Detter J.C."/>
            <person name="Brettin T."/>
            <person name="Rohde M."/>
            <person name="Goker M."/>
            <person name="Bristow J."/>
            <person name="Eisen J.A."/>
            <person name="Markowitz V."/>
            <person name="Hugenholtz P."/>
            <person name="Klenk H.P."/>
            <person name="Kyrpides N.C."/>
        </authorList>
    </citation>
    <scope>NUCLEOTIDE SEQUENCE [LARGE SCALE GENOMIC DNA]</scope>
    <source>
        <strain evidence="3">ATCC 25592 / DSM 43247 / BCRC 13721 / JCM 3198 / KCTC 3076 / NBRC 16047 / NCTC 10667</strain>
    </source>
</reference>
<name>D0LDH0_GORB4</name>
<gene>
    <name evidence="2" type="ordered locus">Gbro_0457</name>
</gene>
<reference evidence="3" key="1">
    <citation type="submission" date="2009-10" db="EMBL/GenBank/DDBJ databases">
        <title>The complete chromosome of Gordonia bronchialis DSM 43247.</title>
        <authorList>
            <consortium name="US DOE Joint Genome Institute (JGI-PGF)"/>
            <person name="Lucas S."/>
            <person name="Copeland A."/>
            <person name="Lapidus A."/>
            <person name="Glavina del Rio T."/>
            <person name="Dalin E."/>
            <person name="Tice H."/>
            <person name="Bruce D."/>
            <person name="Goodwin L."/>
            <person name="Pitluck S."/>
            <person name="Kyrpides N."/>
            <person name="Mavromatis K."/>
            <person name="Ivanova N."/>
            <person name="Ovchinnikova G."/>
            <person name="Saunders E."/>
            <person name="Brettin T."/>
            <person name="Detter J.C."/>
            <person name="Han C."/>
            <person name="Larimer F."/>
            <person name="Land M."/>
            <person name="Hauser L."/>
            <person name="Markowitz V."/>
            <person name="Cheng J.-F."/>
            <person name="Hugenholtz P."/>
            <person name="Woyke T."/>
            <person name="Wu D."/>
            <person name="Jando M."/>
            <person name="Schneider S."/>
            <person name="Goeker M."/>
            <person name="Klenk H.-P."/>
            <person name="Eisen J.A."/>
        </authorList>
    </citation>
    <scope>NUCLEOTIDE SEQUENCE [LARGE SCALE GENOMIC DNA]</scope>
    <source>
        <strain evidence="3">ATCC 25592 / DSM 43247 / BCRC 13721 / JCM 3198 / KCTC 3076 / NBRC 16047 / NCTC 10667</strain>
    </source>
</reference>
<dbReference type="InterPro" id="IPR006311">
    <property type="entry name" value="TAT_signal"/>
</dbReference>
<feature type="chain" id="PRO_5003009974" description="Haemophore haem-binding domain-containing protein" evidence="1">
    <location>
        <begin position="31"/>
        <end position="108"/>
    </location>
</feature>
<dbReference type="RefSeq" id="WP_012832379.1">
    <property type="nucleotide sequence ID" value="NC_013441.1"/>
</dbReference>
<keyword evidence="3" id="KW-1185">Reference proteome</keyword>
<protein>
    <recommendedName>
        <fullName evidence="4">Haemophore haem-binding domain-containing protein</fullName>
    </recommendedName>
</protein>
<organism evidence="2 3">
    <name type="scientific">Gordonia bronchialis (strain ATCC 25592 / DSM 43247 / BCRC 13721 / JCM 3198 / KCTC 3076 / NBRC 16047 / NCTC 10667)</name>
    <name type="common">Rhodococcus bronchialis</name>
    <dbReference type="NCBI Taxonomy" id="526226"/>
    <lineage>
        <taxon>Bacteria</taxon>
        <taxon>Bacillati</taxon>
        <taxon>Actinomycetota</taxon>
        <taxon>Actinomycetes</taxon>
        <taxon>Mycobacteriales</taxon>
        <taxon>Gordoniaceae</taxon>
        <taxon>Gordonia</taxon>
    </lineage>
</organism>
<dbReference type="PROSITE" id="PS51318">
    <property type="entry name" value="TAT"/>
    <property type="match status" value="1"/>
</dbReference>
<dbReference type="KEGG" id="gbr:Gbro_0457"/>
<evidence type="ECO:0000313" key="3">
    <source>
        <dbReference type="Proteomes" id="UP000001219"/>
    </source>
</evidence>
<dbReference type="Proteomes" id="UP000001219">
    <property type="component" value="Chromosome"/>
</dbReference>
<sequence>MTTSFVRRSVLVLAGAAALSIGVAGPAAFADTPETATVPGTGCDLMDAEHAFHEENPDVWTRISNNPATLARFEGFATSTPDQRSAMQSQWGSDAGAVTRAVDTCAQW</sequence>
<dbReference type="EMBL" id="CP001802">
    <property type="protein sequence ID" value="ACY19790.1"/>
    <property type="molecule type" value="Genomic_DNA"/>
</dbReference>
<accession>D0LDH0</accession>
<evidence type="ECO:0000256" key="1">
    <source>
        <dbReference type="SAM" id="SignalP"/>
    </source>
</evidence>
<evidence type="ECO:0008006" key="4">
    <source>
        <dbReference type="Google" id="ProtNLM"/>
    </source>
</evidence>
<feature type="signal peptide" evidence="1">
    <location>
        <begin position="1"/>
        <end position="30"/>
    </location>
</feature>